<gene>
    <name evidence="2" type="ORF">BaRGS_00023757</name>
</gene>
<evidence type="ECO:0000256" key="1">
    <source>
        <dbReference type="SAM" id="MobiDB-lite"/>
    </source>
</evidence>
<organism evidence="2 3">
    <name type="scientific">Batillaria attramentaria</name>
    <dbReference type="NCBI Taxonomy" id="370345"/>
    <lineage>
        <taxon>Eukaryota</taxon>
        <taxon>Metazoa</taxon>
        <taxon>Spiralia</taxon>
        <taxon>Lophotrochozoa</taxon>
        <taxon>Mollusca</taxon>
        <taxon>Gastropoda</taxon>
        <taxon>Caenogastropoda</taxon>
        <taxon>Sorbeoconcha</taxon>
        <taxon>Cerithioidea</taxon>
        <taxon>Batillariidae</taxon>
        <taxon>Batillaria</taxon>
    </lineage>
</organism>
<feature type="non-terminal residue" evidence="2">
    <location>
        <position position="1"/>
    </location>
</feature>
<dbReference type="EMBL" id="JACVVK020000201">
    <property type="protein sequence ID" value="KAK7484979.1"/>
    <property type="molecule type" value="Genomic_DNA"/>
</dbReference>
<protein>
    <submittedName>
        <fullName evidence="2">Uncharacterized protein</fullName>
    </submittedName>
</protein>
<keyword evidence="3" id="KW-1185">Reference proteome</keyword>
<reference evidence="2 3" key="1">
    <citation type="journal article" date="2023" name="Sci. Data">
        <title>Genome assembly of the Korean intertidal mud-creeper Batillaria attramentaria.</title>
        <authorList>
            <person name="Patra A.K."/>
            <person name="Ho P.T."/>
            <person name="Jun S."/>
            <person name="Lee S.J."/>
            <person name="Kim Y."/>
            <person name="Won Y.J."/>
        </authorList>
    </citation>
    <scope>NUCLEOTIDE SEQUENCE [LARGE SCALE GENOMIC DNA]</scope>
    <source>
        <strain evidence="2">Wonlab-2016</strain>
    </source>
</reference>
<accession>A0ABD0KD06</accession>
<feature type="compositionally biased region" description="Polar residues" evidence="1">
    <location>
        <begin position="1"/>
        <end position="22"/>
    </location>
</feature>
<comment type="caution">
    <text evidence="2">The sequence shown here is derived from an EMBL/GenBank/DDBJ whole genome shotgun (WGS) entry which is preliminary data.</text>
</comment>
<feature type="region of interest" description="Disordered" evidence="1">
    <location>
        <begin position="1"/>
        <end position="30"/>
    </location>
</feature>
<evidence type="ECO:0000313" key="2">
    <source>
        <dbReference type="EMBL" id="KAK7484979.1"/>
    </source>
</evidence>
<name>A0ABD0KD06_9CAEN</name>
<dbReference type="AlphaFoldDB" id="A0ABD0KD06"/>
<evidence type="ECO:0000313" key="3">
    <source>
        <dbReference type="Proteomes" id="UP001519460"/>
    </source>
</evidence>
<dbReference type="Proteomes" id="UP001519460">
    <property type="component" value="Unassembled WGS sequence"/>
</dbReference>
<sequence length="114" mass="13017">IQAFRPQTCTGSPRLNKTSQAEGQDPSHQKLQRLITGNVKRLISNVYDVSKRCAACCLTVLLSKRPTTMLIWSRQEFFDPPRSPVFADIEPIDERKFAESPKKLNVVPRIFYPV</sequence>
<proteinExistence type="predicted"/>